<proteinExistence type="predicted"/>
<dbReference type="RefSeq" id="WP_379766801.1">
    <property type="nucleotide sequence ID" value="NZ_JBHSCL010000009.1"/>
</dbReference>
<reference evidence="2" key="1">
    <citation type="journal article" date="2019" name="Int. J. Syst. Evol. Microbiol.">
        <title>The Global Catalogue of Microorganisms (GCM) 10K type strain sequencing project: providing services to taxonomists for standard genome sequencing and annotation.</title>
        <authorList>
            <consortium name="The Broad Institute Genomics Platform"/>
            <consortium name="The Broad Institute Genome Sequencing Center for Infectious Disease"/>
            <person name="Wu L."/>
            <person name="Ma J."/>
        </authorList>
    </citation>
    <scope>NUCLEOTIDE SEQUENCE [LARGE SCALE GENOMIC DNA]</scope>
    <source>
        <strain evidence="2">CGMCC 1.15774</strain>
    </source>
</reference>
<name>A0ABV8PQT8_9FLAO</name>
<dbReference type="PROSITE" id="PS51257">
    <property type="entry name" value="PROKAR_LIPOPROTEIN"/>
    <property type="match status" value="1"/>
</dbReference>
<keyword evidence="2" id="KW-1185">Reference proteome</keyword>
<evidence type="ECO:0008006" key="3">
    <source>
        <dbReference type="Google" id="ProtNLM"/>
    </source>
</evidence>
<organism evidence="1 2">
    <name type="scientific">Flagellimonas marina</name>
    <dbReference type="NCBI Taxonomy" id="1775168"/>
    <lineage>
        <taxon>Bacteria</taxon>
        <taxon>Pseudomonadati</taxon>
        <taxon>Bacteroidota</taxon>
        <taxon>Flavobacteriia</taxon>
        <taxon>Flavobacteriales</taxon>
        <taxon>Flavobacteriaceae</taxon>
        <taxon>Flagellimonas</taxon>
    </lineage>
</organism>
<dbReference type="Proteomes" id="UP001595841">
    <property type="component" value="Unassembled WGS sequence"/>
</dbReference>
<dbReference type="EMBL" id="JBHSCL010000009">
    <property type="protein sequence ID" value="MFC4221696.1"/>
    <property type="molecule type" value="Genomic_DNA"/>
</dbReference>
<gene>
    <name evidence="1" type="ORF">ACFOWS_16200</name>
</gene>
<comment type="caution">
    <text evidence="1">The sequence shown here is derived from an EMBL/GenBank/DDBJ whole genome shotgun (WGS) entry which is preliminary data.</text>
</comment>
<evidence type="ECO:0000313" key="2">
    <source>
        <dbReference type="Proteomes" id="UP001595841"/>
    </source>
</evidence>
<sequence length="301" mass="35204">MSKYHFLAVLVYLFLSCQSSEKKGGVNYQVVQAKLDEAFVNGYFEKVRDETYVLINTNSIYYFFKERKEFLRYKVMLHLIKKDNTFDNEDFFPKKEKISQLTKIGLGDFDTISIKIESKGFVGVRTGQFRSTESGSAKNLWAKQIRFSEINTKNNNATKEKFLKTTGLNSLKNYFAKRLFEGTFYKNSFGFYVLLADNELFLITKNQVATKNKIMVHLVKENSDFDNLSALFSSKRYCKCVTLEKGDLTVYRVVLPELESFEKLRLGEFNDNGNKWVQELYLNEVLSNKLLRYSNEFKLQE</sequence>
<evidence type="ECO:0000313" key="1">
    <source>
        <dbReference type="EMBL" id="MFC4221696.1"/>
    </source>
</evidence>
<accession>A0ABV8PQT8</accession>
<protein>
    <recommendedName>
        <fullName evidence="3">Lipoprotein</fullName>
    </recommendedName>
</protein>